<name>A0A6A4LR59_9ERIC</name>
<dbReference type="GO" id="GO:0005737">
    <property type="term" value="C:cytoplasm"/>
    <property type="evidence" value="ECO:0007669"/>
    <property type="project" value="TreeGrafter"/>
</dbReference>
<proteinExistence type="inferred from homology"/>
<dbReference type="GO" id="GO:0043295">
    <property type="term" value="F:glutathione binding"/>
    <property type="evidence" value="ECO:0007669"/>
    <property type="project" value="TreeGrafter"/>
</dbReference>
<feature type="signal peptide" evidence="5">
    <location>
        <begin position="1"/>
        <end position="26"/>
    </location>
</feature>
<keyword evidence="5" id="KW-0732">Signal</keyword>
<dbReference type="EMBL" id="QEFC01001003">
    <property type="protein sequence ID" value="KAE9460500.1"/>
    <property type="molecule type" value="Genomic_DNA"/>
</dbReference>
<dbReference type="InterPro" id="IPR034347">
    <property type="entry name" value="GST_Phi_C"/>
</dbReference>
<comment type="similarity">
    <text evidence="1">Belongs to the GST superfamily. Phi family.</text>
</comment>
<dbReference type="GO" id="GO:0006749">
    <property type="term" value="P:glutathione metabolic process"/>
    <property type="evidence" value="ECO:0007669"/>
    <property type="project" value="TreeGrafter"/>
</dbReference>
<dbReference type="AlphaFoldDB" id="A0A6A4LR59"/>
<evidence type="ECO:0000313" key="8">
    <source>
        <dbReference type="Proteomes" id="UP000428333"/>
    </source>
</evidence>
<evidence type="ECO:0000256" key="2">
    <source>
        <dbReference type="ARBA" id="ARBA00012452"/>
    </source>
</evidence>
<dbReference type="PROSITE" id="PS50405">
    <property type="entry name" value="GST_CTER"/>
    <property type="match status" value="1"/>
</dbReference>
<dbReference type="GO" id="GO:0004364">
    <property type="term" value="F:glutathione transferase activity"/>
    <property type="evidence" value="ECO:0007669"/>
    <property type="project" value="UniProtKB-EC"/>
</dbReference>
<comment type="caution">
    <text evidence="7">The sequence shown here is derived from an EMBL/GenBank/DDBJ whole genome shotgun (WGS) entry which is preliminary data.</text>
</comment>
<evidence type="ECO:0000256" key="1">
    <source>
        <dbReference type="ARBA" id="ARBA00010128"/>
    </source>
</evidence>
<dbReference type="CDD" id="cd03187">
    <property type="entry name" value="GST_C_Phi"/>
    <property type="match status" value="1"/>
</dbReference>
<evidence type="ECO:0000256" key="4">
    <source>
        <dbReference type="ARBA" id="ARBA00047960"/>
    </source>
</evidence>
<dbReference type="OrthoDB" id="422574at2759"/>
<dbReference type="Gene3D" id="1.20.1050.10">
    <property type="match status" value="1"/>
</dbReference>
<gene>
    <name evidence="7" type="ORF">C3L33_07599</name>
</gene>
<dbReference type="Proteomes" id="UP000428333">
    <property type="component" value="Linkage Group LG04"/>
</dbReference>
<evidence type="ECO:0000313" key="7">
    <source>
        <dbReference type="EMBL" id="KAE9460500.1"/>
    </source>
</evidence>
<dbReference type="GO" id="GO:0009407">
    <property type="term" value="P:toxin catabolic process"/>
    <property type="evidence" value="ECO:0007669"/>
    <property type="project" value="UniProtKB-ARBA"/>
</dbReference>
<dbReference type="SUPFAM" id="SSF47616">
    <property type="entry name" value="GST C-terminal domain-like"/>
    <property type="match status" value="1"/>
</dbReference>
<reference evidence="7 8" key="1">
    <citation type="journal article" date="2019" name="Genome Biol. Evol.">
        <title>The Rhododendron genome and chromosomal organization provide insight into shared whole-genome duplications across the heath family (Ericaceae).</title>
        <authorList>
            <person name="Soza V.L."/>
            <person name="Lindsley D."/>
            <person name="Waalkes A."/>
            <person name="Ramage E."/>
            <person name="Patwardhan R.P."/>
            <person name="Burton J.N."/>
            <person name="Adey A."/>
            <person name="Kumar A."/>
            <person name="Qiu R."/>
            <person name="Shendure J."/>
            <person name="Hall B."/>
        </authorList>
    </citation>
    <scope>NUCLEOTIDE SEQUENCE [LARGE SCALE GENOMIC DNA]</scope>
    <source>
        <strain evidence="7">RSF 1966-606</strain>
    </source>
</reference>
<sequence>MMERRWRSRRCGWTWRLTSLIRRVRSWVSACYQADDWGDGRCGAVQEKEAKLVQVLDIYEVRLAQSKYWAETTSPWWICTTSLAFIPFGQVPAFEDGDMTLFGGGQPVRPGCFKAGLGACYQADLWDDNGRSSGGGAGGQTGSSFGHIRGSIGSIQVLGWRRLHLGGSAPLPNIHYLMGTQVKKLFDSRPHVNAWCPISWLGQLGLRVKAINPYIAHAYEDKGTQLIYHGKMAILSMGMQVEANQFDPDASKLVWELLVKLILGMTTDAAVVEVKEAKLGQVLDIYEVRLGQSKYLGGDNFTLVDLHHLPCIQYLMGTQVKKLFDSAPMSALGAPISWLGQLGLRFLQCNPTISLQLLCNLGK</sequence>
<dbReference type="InterPro" id="IPR036282">
    <property type="entry name" value="Glutathione-S-Trfase_C_sf"/>
</dbReference>
<feature type="domain" description="GST C-terminal" evidence="6">
    <location>
        <begin position="228"/>
        <end position="328"/>
    </location>
</feature>
<evidence type="ECO:0000256" key="5">
    <source>
        <dbReference type="SAM" id="SignalP"/>
    </source>
</evidence>
<dbReference type="PANTHER" id="PTHR43900:SF47">
    <property type="entry name" value="GLUTATHIONE S-TRANSFERASE F6-RELATED"/>
    <property type="match status" value="1"/>
</dbReference>
<dbReference type="FunFam" id="1.20.1050.10:FF:000004">
    <property type="entry name" value="Glutathione S-transferase F2"/>
    <property type="match status" value="1"/>
</dbReference>
<keyword evidence="8" id="KW-1185">Reference proteome</keyword>
<evidence type="ECO:0000259" key="6">
    <source>
        <dbReference type="PROSITE" id="PS50405"/>
    </source>
</evidence>
<feature type="chain" id="PRO_5025406836" description="glutathione transferase" evidence="5">
    <location>
        <begin position="27"/>
        <end position="363"/>
    </location>
</feature>
<dbReference type="PANTHER" id="PTHR43900">
    <property type="entry name" value="GLUTATHIONE S-TRANSFERASE RHO"/>
    <property type="match status" value="1"/>
</dbReference>
<accession>A0A6A4LR59</accession>
<organism evidence="7 8">
    <name type="scientific">Rhododendron williamsianum</name>
    <dbReference type="NCBI Taxonomy" id="262921"/>
    <lineage>
        <taxon>Eukaryota</taxon>
        <taxon>Viridiplantae</taxon>
        <taxon>Streptophyta</taxon>
        <taxon>Embryophyta</taxon>
        <taxon>Tracheophyta</taxon>
        <taxon>Spermatophyta</taxon>
        <taxon>Magnoliopsida</taxon>
        <taxon>eudicotyledons</taxon>
        <taxon>Gunneridae</taxon>
        <taxon>Pentapetalae</taxon>
        <taxon>asterids</taxon>
        <taxon>Ericales</taxon>
        <taxon>Ericaceae</taxon>
        <taxon>Ericoideae</taxon>
        <taxon>Rhodoreae</taxon>
        <taxon>Rhododendron</taxon>
    </lineage>
</organism>
<keyword evidence="3" id="KW-0808">Transferase</keyword>
<dbReference type="InterPro" id="IPR010987">
    <property type="entry name" value="Glutathione-S-Trfase_C-like"/>
</dbReference>
<dbReference type="EC" id="2.5.1.18" evidence="2"/>
<comment type="catalytic activity">
    <reaction evidence="4">
        <text>RX + glutathione = an S-substituted glutathione + a halide anion + H(+)</text>
        <dbReference type="Rhea" id="RHEA:16437"/>
        <dbReference type="ChEBI" id="CHEBI:15378"/>
        <dbReference type="ChEBI" id="CHEBI:16042"/>
        <dbReference type="ChEBI" id="CHEBI:17792"/>
        <dbReference type="ChEBI" id="CHEBI:57925"/>
        <dbReference type="ChEBI" id="CHEBI:90779"/>
        <dbReference type="EC" id="2.5.1.18"/>
    </reaction>
</comment>
<protein>
    <recommendedName>
        <fullName evidence="2">glutathione transferase</fullName>
        <ecNumber evidence="2">2.5.1.18</ecNumber>
    </recommendedName>
</protein>
<evidence type="ECO:0000256" key="3">
    <source>
        <dbReference type="ARBA" id="ARBA00022679"/>
    </source>
</evidence>
<dbReference type="Pfam" id="PF00043">
    <property type="entry name" value="GST_C"/>
    <property type="match status" value="1"/>
</dbReference>
<dbReference type="InterPro" id="IPR004046">
    <property type="entry name" value="GST_C"/>
</dbReference>
<feature type="non-terminal residue" evidence="7">
    <location>
        <position position="1"/>
    </location>
</feature>